<evidence type="ECO:0000313" key="4">
    <source>
        <dbReference type="Proteomes" id="UP001202134"/>
    </source>
</evidence>
<dbReference type="Proteomes" id="UP001202134">
    <property type="component" value="Unassembled WGS sequence"/>
</dbReference>
<feature type="transmembrane region" description="Helical" evidence="1">
    <location>
        <begin position="291"/>
        <end position="321"/>
    </location>
</feature>
<dbReference type="InterPro" id="IPR025513">
    <property type="entry name" value="DUF4401"/>
</dbReference>
<comment type="caution">
    <text evidence="3">The sequence shown here is derived from an EMBL/GenBank/DDBJ whole genome shotgun (WGS) entry which is preliminary data.</text>
</comment>
<keyword evidence="1" id="KW-1133">Transmembrane helix</keyword>
<feature type="transmembrane region" description="Helical" evidence="1">
    <location>
        <begin position="135"/>
        <end position="155"/>
    </location>
</feature>
<sequence>MNESLTPEEFGSESLTQEKAHNQTSLWQSLLHHGVVSGEQPAKAEIQSPWFVKLLLAISGWFAALFFLGFLALAMEFIFDSDHGAFIVGAILTLGAYALFTLNKNEFIEHLSLAVSFSGQILIVYGFIQHFDDDTCWLLATILQFCLMAIMPNDIHRFCSAFFAACCFIVTLAIFQLPFIATSIILLLACWLFLHEFERKGQTNNPLLNSLFSVVLLHKRPIAYGLLLAPLVQTCFMSFQYAWYGLIESELLSTESLTAPWMGDVLLALVSLYVVWQIVNRYPELSVKVRYSVLVISLLVSALSFEAHGINIGFLIMVLGFSASNRLLLGLGVIALVTFISAYYYFLDFSLLDKSYTLMLIGVFLLAVRWAMLKFVTKQREQADA</sequence>
<gene>
    <name evidence="3" type="ORF">L2737_14195</name>
</gene>
<dbReference type="RefSeq" id="WP_248956130.1">
    <property type="nucleotide sequence ID" value="NZ_JAKIKU010000007.1"/>
</dbReference>
<keyword evidence="1" id="KW-0812">Transmembrane</keyword>
<reference evidence="3 4" key="1">
    <citation type="submission" date="2022-01" db="EMBL/GenBank/DDBJ databases">
        <title>Whole genome-based taxonomy of the Shewanellaceae.</title>
        <authorList>
            <person name="Martin-Rodriguez A.J."/>
        </authorList>
    </citation>
    <scope>NUCLEOTIDE SEQUENCE [LARGE SCALE GENOMIC DNA]</scope>
    <source>
        <strain evidence="3 4">DSM 24955</strain>
    </source>
</reference>
<proteinExistence type="predicted"/>
<feature type="domain" description="DUF4401" evidence="2">
    <location>
        <begin position="49"/>
        <end position="374"/>
    </location>
</feature>
<feature type="transmembrane region" description="Helical" evidence="1">
    <location>
        <begin position="85"/>
        <end position="102"/>
    </location>
</feature>
<feature type="transmembrane region" description="Helical" evidence="1">
    <location>
        <begin position="358"/>
        <end position="376"/>
    </location>
</feature>
<evidence type="ECO:0000313" key="3">
    <source>
        <dbReference type="EMBL" id="MCL1046464.1"/>
    </source>
</evidence>
<keyword evidence="1" id="KW-0472">Membrane</keyword>
<dbReference type="Pfam" id="PF14351">
    <property type="entry name" value="DUF4401"/>
    <property type="match status" value="1"/>
</dbReference>
<feature type="transmembrane region" description="Helical" evidence="1">
    <location>
        <begin position="108"/>
        <end position="128"/>
    </location>
</feature>
<feature type="transmembrane region" description="Helical" evidence="1">
    <location>
        <begin position="50"/>
        <end position="73"/>
    </location>
</feature>
<keyword evidence="4" id="KW-1185">Reference proteome</keyword>
<evidence type="ECO:0000259" key="2">
    <source>
        <dbReference type="Pfam" id="PF14351"/>
    </source>
</evidence>
<name>A0ABT0KS29_9GAMM</name>
<protein>
    <submittedName>
        <fullName evidence="3">DUF4401 domain-containing protein</fullName>
    </submittedName>
</protein>
<evidence type="ECO:0000256" key="1">
    <source>
        <dbReference type="SAM" id="Phobius"/>
    </source>
</evidence>
<feature type="transmembrane region" description="Helical" evidence="1">
    <location>
        <begin position="161"/>
        <end position="194"/>
    </location>
</feature>
<feature type="transmembrane region" description="Helical" evidence="1">
    <location>
        <begin position="222"/>
        <end position="241"/>
    </location>
</feature>
<dbReference type="EMBL" id="JAKIKU010000007">
    <property type="protein sequence ID" value="MCL1046464.1"/>
    <property type="molecule type" value="Genomic_DNA"/>
</dbReference>
<feature type="transmembrane region" description="Helical" evidence="1">
    <location>
        <begin position="327"/>
        <end position="346"/>
    </location>
</feature>
<organism evidence="3 4">
    <name type="scientific">Shewanella electrodiphila</name>
    <dbReference type="NCBI Taxonomy" id="934143"/>
    <lineage>
        <taxon>Bacteria</taxon>
        <taxon>Pseudomonadati</taxon>
        <taxon>Pseudomonadota</taxon>
        <taxon>Gammaproteobacteria</taxon>
        <taxon>Alteromonadales</taxon>
        <taxon>Shewanellaceae</taxon>
        <taxon>Shewanella</taxon>
    </lineage>
</organism>
<accession>A0ABT0KS29</accession>